<evidence type="ECO:0000256" key="3">
    <source>
        <dbReference type="ARBA" id="ARBA00022475"/>
    </source>
</evidence>
<dbReference type="GO" id="GO:0016746">
    <property type="term" value="F:acyltransferase activity"/>
    <property type="evidence" value="ECO:0007669"/>
    <property type="project" value="UniProtKB-KW"/>
</dbReference>
<dbReference type="EMBL" id="MLAW01000001">
    <property type="protein sequence ID" value="OJJ27597.1"/>
    <property type="molecule type" value="Genomic_DNA"/>
</dbReference>
<comment type="caution">
    <text evidence="9">The sequence shown here is derived from an EMBL/GenBank/DDBJ whole genome shotgun (WGS) entry which is preliminary data.</text>
</comment>
<evidence type="ECO:0000256" key="4">
    <source>
        <dbReference type="ARBA" id="ARBA00022692"/>
    </source>
</evidence>
<keyword evidence="7" id="KW-0012">Acyltransferase</keyword>
<dbReference type="PIRSF" id="PIRSF500217">
    <property type="entry name" value="AlgI"/>
    <property type="match status" value="1"/>
</dbReference>
<dbReference type="PIRSF" id="PIRSF016636">
    <property type="entry name" value="AlgI_DltB"/>
    <property type="match status" value="1"/>
</dbReference>
<evidence type="ECO:0000256" key="2">
    <source>
        <dbReference type="ARBA" id="ARBA00010323"/>
    </source>
</evidence>
<evidence type="ECO:0000256" key="7">
    <source>
        <dbReference type="PIRNR" id="PIRNR016636"/>
    </source>
</evidence>
<dbReference type="InterPro" id="IPR051085">
    <property type="entry name" value="MB_O-acyltransferase"/>
</dbReference>
<feature type="transmembrane region" description="Helical" evidence="8">
    <location>
        <begin position="317"/>
        <end position="342"/>
    </location>
</feature>
<evidence type="ECO:0000256" key="1">
    <source>
        <dbReference type="ARBA" id="ARBA00004651"/>
    </source>
</evidence>
<keyword evidence="6 7" id="KW-0472">Membrane</keyword>
<protein>
    <submittedName>
        <fullName evidence="9">Membrane-bound O-acyltransferase family protein</fullName>
    </submittedName>
</protein>
<comment type="subcellular location">
    <subcellularLocation>
        <location evidence="1">Cell membrane</location>
        <topology evidence="1">Multi-pass membrane protein</topology>
    </subcellularLocation>
</comment>
<feature type="transmembrane region" description="Helical" evidence="8">
    <location>
        <begin position="453"/>
        <end position="474"/>
    </location>
</feature>
<dbReference type="GO" id="GO:0005886">
    <property type="term" value="C:plasma membrane"/>
    <property type="evidence" value="ECO:0007669"/>
    <property type="project" value="UniProtKB-SubCell"/>
</dbReference>
<keyword evidence="10" id="KW-1185">Reference proteome</keyword>
<comment type="similarity">
    <text evidence="2 7">Belongs to the membrane-bound acyltransferase family.</text>
</comment>
<feature type="transmembrane region" description="Helical" evidence="8">
    <location>
        <begin position="82"/>
        <end position="100"/>
    </location>
</feature>
<keyword evidence="7" id="KW-0808">Transferase</keyword>
<dbReference type="InterPro" id="IPR004299">
    <property type="entry name" value="MBOAT_fam"/>
</dbReference>
<gene>
    <name evidence="9" type="ORF">BI308_01120</name>
</gene>
<dbReference type="InterPro" id="IPR024194">
    <property type="entry name" value="Ac/AlaTfrase_AlgI/DltB"/>
</dbReference>
<keyword evidence="3 7" id="KW-1003">Cell membrane</keyword>
<reference evidence="9" key="1">
    <citation type="submission" date="2016-10" db="EMBL/GenBank/DDBJ databases">
        <title>CRISPR-Cas defence system in Roseofilum reptotaenium: evidence of a bacteriophage-cyanobacterium arms race in the coral black band disease.</title>
        <authorList>
            <person name="Buerger P."/>
            <person name="Wood-Charlson E.M."/>
            <person name="Weynberg K.D."/>
            <person name="Willis B."/>
            <person name="Van Oppen M.J."/>
        </authorList>
    </citation>
    <scope>NUCLEOTIDE SEQUENCE [LARGE SCALE GENOMIC DNA]</scope>
    <source>
        <strain evidence="9">AO1-A</strain>
    </source>
</reference>
<feature type="transmembrane region" description="Helical" evidence="8">
    <location>
        <begin position="133"/>
        <end position="153"/>
    </location>
</feature>
<feature type="transmembrane region" description="Helical" evidence="8">
    <location>
        <begin position="7"/>
        <end position="26"/>
    </location>
</feature>
<dbReference type="AlphaFoldDB" id="A0A1L9QYC9"/>
<dbReference type="Pfam" id="PF03062">
    <property type="entry name" value="MBOAT"/>
    <property type="match status" value="1"/>
</dbReference>
<dbReference type="Proteomes" id="UP000183940">
    <property type="component" value="Unassembled WGS sequence"/>
</dbReference>
<proteinExistence type="inferred from homology"/>
<dbReference type="PANTHER" id="PTHR13285:SF18">
    <property type="entry name" value="PROTEIN-CYSTEINE N-PALMITOYLTRANSFERASE RASP"/>
    <property type="match status" value="1"/>
</dbReference>
<organism evidence="9 10">
    <name type="scientific">Roseofilum reptotaenium AO1-A</name>
    <dbReference type="NCBI Taxonomy" id="1925591"/>
    <lineage>
        <taxon>Bacteria</taxon>
        <taxon>Bacillati</taxon>
        <taxon>Cyanobacteriota</taxon>
        <taxon>Cyanophyceae</taxon>
        <taxon>Desertifilales</taxon>
        <taxon>Desertifilaceae</taxon>
        <taxon>Roseofilum</taxon>
    </lineage>
</organism>
<name>A0A1L9QYC9_9CYAN</name>
<feature type="transmembrane region" description="Helical" evidence="8">
    <location>
        <begin position="424"/>
        <end position="441"/>
    </location>
</feature>
<evidence type="ECO:0000313" key="9">
    <source>
        <dbReference type="EMBL" id="OJJ27597.1"/>
    </source>
</evidence>
<keyword evidence="5 8" id="KW-1133">Transmembrane helix</keyword>
<evidence type="ECO:0000313" key="10">
    <source>
        <dbReference type="Proteomes" id="UP000183940"/>
    </source>
</evidence>
<dbReference type="PANTHER" id="PTHR13285">
    <property type="entry name" value="ACYLTRANSFERASE"/>
    <property type="match status" value="1"/>
</dbReference>
<dbReference type="InterPro" id="IPR028362">
    <property type="entry name" value="AlgI"/>
</dbReference>
<feature type="transmembrane region" description="Helical" evidence="8">
    <location>
        <begin position="370"/>
        <end position="389"/>
    </location>
</feature>
<dbReference type="GO" id="GO:0042121">
    <property type="term" value="P:alginic acid biosynthetic process"/>
    <property type="evidence" value="ECO:0007669"/>
    <property type="project" value="InterPro"/>
</dbReference>
<evidence type="ECO:0000256" key="5">
    <source>
        <dbReference type="ARBA" id="ARBA00022989"/>
    </source>
</evidence>
<accession>A0A1L9QYC9</accession>
<feature type="transmembrane region" description="Helical" evidence="8">
    <location>
        <begin position="46"/>
        <end position="70"/>
    </location>
</feature>
<sequence length="485" mass="56630">MNFSDFSFWWILFLFSVPFFTIRLIGKSFNLWPRYLDTLGLMFLSLILFLNASFSSFIIFIFQVIFNYLMVKFMLQYKGWKAYLVAATLIIFDVSVLAYFKYLTFLVEDVIGLGFTIPSNWKQTFPLPVFQQIPPGISFYTFQMVAFVVDSYVSKRKKPINFVDYVNFIAFFPQIVAGPIERRSQLLPQLQGFQFKFTVENLEYGLRWLSLGMFMKFVLADNIAPYIELQETSNAWFIWFHAFLFTLRIYFDFGGYSFMAVGIAKFFGVKLELNFLAPYTSVSIQEFWRRWHITLSNWFRDYVFIPLMGRNKKWAPFYLFVTFTLSGFWHGAAWNFILWGAYHGGLLLVLRYAGRPFQKLIGQWTSKTEFISWGLTFVSVTLGCLFFMDTNIGRLVLKLKSLINPLAYSFGNFTSVFSDYNTNQMSALMVTLALALGVLFLEHLAVWQKRAEYDILVSPWVSRGLLGLAILLGANTPSEFIYFDF</sequence>
<keyword evidence="4 8" id="KW-0812">Transmembrane</keyword>
<dbReference type="STRING" id="1925591.BI308_01120"/>
<evidence type="ECO:0000256" key="6">
    <source>
        <dbReference type="ARBA" id="ARBA00023136"/>
    </source>
</evidence>
<evidence type="ECO:0000256" key="8">
    <source>
        <dbReference type="SAM" id="Phobius"/>
    </source>
</evidence>